<evidence type="ECO:0000313" key="1">
    <source>
        <dbReference type="WBParaSite" id="MCU_006370-RA"/>
    </source>
</evidence>
<dbReference type="WBParaSite" id="MCU_006370-RA">
    <property type="protein sequence ID" value="MCU_006370-RA"/>
    <property type="gene ID" value="MCU_006370"/>
</dbReference>
<name>A0A5K3F8X1_MESCO</name>
<proteinExistence type="predicted"/>
<sequence>FLSTEFVQTILVKPTSSFATELDRPIIGAQECKLWFVWARPFSAWKVVYSLC</sequence>
<organism evidence="1">
    <name type="scientific">Mesocestoides corti</name>
    <name type="common">Flatworm</name>
    <dbReference type="NCBI Taxonomy" id="53468"/>
    <lineage>
        <taxon>Eukaryota</taxon>
        <taxon>Metazoa</taxon>
        <taxon>Spiralia</taxon>
        <taxon>Lophotrochozoa</taxon>
        <taxon>Platyhelminthes</taxon>
        <taxon>Cestoda</taxon>
        <taxon>Eucestoda</taxon>
        <taxon>Cyclophyllidea</taxon>
        <taxon>Mesocestoididae</taxon>
        <taxon>Mesocestoides</taxon>
    </lineage>
</organism>
<reference evidence="1" key="1">
    <citation type="submission" date="2019-11" db="UniProtKB">
        <authorList>
            <consortium name="WormBaseParasite"/>
        </authorList>
    </citation>
    <scope>IDENTIFICATION</scope>
</reference>
<accession>A0A5K3F8X1</accession>
<protein>
    <submittedName>
        <fullName evidence="1">Myotubularin phosphatase domain-containing protein</fullName>
    </submittedName>
</protein>
<dbReference type="AlphaFoldDB" id="A0A5K3F8X1"/>